<dbReference type="AlphaFoldDB" id="A0A3N4P0D5"/>
<dbReference type="EMBL" id="RPFJ01000008">
    <property type="protein sequence ID" value="RPD98010.1"/>
    <property type="molecule type" value="Genomic_DNA"/>
</dbReference>
<name>A0A3N4P0D5_9FLAO</name>
<proteinExistence type="predicted"/>
<reference evidence="2 3" key="1">
    <citation type="submission" date="2018-11" db="EMBL/GenBank/DDBJ databases">
        <title>Aureibaculum marinum gen. nov., sp. nov., a member of the family Flavobacteriaceae isolated from the Bohai Sea.</title>
        <authorList>
            <person name="Ji X."/>
        </authorList>
    </citation>
    <scope>NUCLEOTIDE SEQUENCE [LARGE SCALE GENOMIC DNA]</scope>
    <source>
        <strain evidence="2 3">BH-SD17</strain>
    </source>
</reference>
<dbReference type="PANTHER" id="PTHR12526">
    <property type="entry name" value="GLYCOSYLTRANSFERASE"/>
    <property type="match status" value="1"/>
</dbReference>
<dbReference type="OrthoDB" id="1522162at2"/>
<sequence>MKILFIIESLKAGGKERRMVSLIKGLLETKDVKIELLILSKNIHYSGINNLDINIRFLERNIKKDIRILSKFNNIINEFKPNVVHCWDNIAAFHFAPICKLKRIPFINSMISTAPLKLPILSKWFLSNAISYPFSDIILTNCKAGLNSFRVSKKKGKYIYNGFNFERLKIKLSPEQIRSKFNITQKYIVGMTAAFHDRKDYITFVKAGNKILKNRKDIVFLAIGDGPTFENIKSQVNDNVKDNFRFVGRQKDIESIVNIFDIGLLLTNTNCHGEGISNSIMEYMALSKPVIATKGGGTNEIVNNNETGFLIESHNEEQLIEKIEYLLDNNHIKIEMGKKGKMRIEKEFNLNKMIDKTYELYSKQIKKDLE</sequence>
<dbReference type="GO" id="GO:0016757">
    <property type="term" value="F:glycosyltransferase activity"/>
    <property type="evidence" value="ECO:0007669"/>
    <property type="project" value="InterPro"/>
</dbReference>
<evidence type="ECO:0000313" key="3">
    <source>
        <dbReference type="Proteomes" id="UP000270856"/>
    </source>
</evidence>
<gene>
    <name evidence="2" type="ORF">EGM88_07555</name>
</gene>
<protein>
    <submittedName>
        <fullName evidence="2">Glycosyltransferase</fullName>
    </submittedName>
</protein>
<dbReference type="SUPFAM" id="SSF53756">
    <property type="entry name" value="UDP-Glycosyltransferase/glycogen phosphorylase"/>
    <property type="match status" value="1"/>
</dbReference>
<dbReference type="PANTHER" id="PTHR12526:SF630">
    <property type="entry name" value="GLYCOSYLTRANSFERASE"/>
    <property type="match status" value="1"/>
</dbReference>
<evidence type="ECO:0000313" key="2">
    <source>
        <dbReference type="EMBL" id="RPD98010.1"/>
    </source>
</evidence>
<dbReference type="Gene3D" id="3.40.50.2000">
    <property type="entry name" value="Glycogen Phosphorylase B"/>
    <property type="match status" value="2"/>
</dbReference>
<dbReference type="Proteomes" id="UP000270856">
    <property type="component" value="Unassembled WGS sequence"/>
</dbReference>
<evidence type="ECO:0000259" key="1">
    <source>
        <dbReference type="Pfam" id="PF00534"/>
    </source>
</evidence>
<dbReference type="Pfam" id="PF00534">
    <property type="entry name" value="Glycos_transf_1"/>
    <property type="match status" value="1"/>
</dbReference>
<dbReference type="RefSeq" id="WP_123897369.1">
    <property type="nucleotide sequence ID" value="NZ_RPFJ01000008.1"/>
</dbReference>
<organism evidence="2 3">
    <name type="scientific">Aureibaculum marinum</name>
    <dbReference type="NCBI Taxonomy" id="2487930"/>
    <lineage>
        <taxon>Bacteria</taxon>
        <taxon>Pseudomonadati</taxon>
        <taxon>Bacteroidota</taxon>
        <taxon>Flavobacteriia</taxon>
        <taxon>Flavobacteriales</taxon>
        <taxon>Flavobacteriaceae</taxon>
        <taxon>Aureibaculum</taxon>
    </lineage>
</organism>
<keyword evidence="2" id="KW-0808">Transferase</keyword>
<keyword evidence="3" id="KW-1185">Reference proteome</keyword>
<dbReference type="InterPro" id="IPR001296">
    <property type="entry name" value="Glyco_trans_1"/>
</dbReference>
<accession>A0A3N4P0D5</accession>
<feature type="domain" description="Glycosyl transferase family 1" evidence="1">
    <location>
        <begin position="175"/>
        <end position="341"/>
    </location>
</feature>
<comment type="caution">
    <text evidence="2">The sequence shown here is derived from an EMBL/GenBank/DDBJ whole genome shotgun (WGS) entry which is preliminary data.</text>
</comment>